<reference evidence="1 2" key="1">
    <citation type="submission" date="2020-08" db="EMBL/GenBank/DDBJ databases">
        <title>The Agave Microbiome: Exploring the role of microbial communities in plant adaptations to desert environments.</title>
        <authorList>
            <person name="Partida-Martinez L.P."/>
        </authorList>
    </citation>
    <scope>NUCLEOTIDE SEQUENCE [LARGE SCALE GENOMIC DNA]</scope>
    <source>
        <strain evidence="1 2">RAS26</strain>
    </source>
</reference>
<dbReference type="Pfam" id="PF10094">
    <property type="entry name" value="DUF2332"/>
    <property type="match status" value="1"/>
</dbReference>
<gene>
    <name evidence="1" type="ORF">FHR80_002184</name>
</gene>
<dbReference type="RefSeq" id="WP_183296127.1">
    <property type="nucleotide sequence ID" value="NZ_JACHVX010000003.1"/>
</dbReference>
<dbReference type="EMBL" id="JACHVX010000003">
    <property type="protein sequence ID" value="MBB2923259.1"/>
    <property type="molecule type" value="Genomic_DNA"/>
</dbReference>
<name>A0A7W4YBN8_9CELL</name>
<organism evidence="1 2">
    <name type="scientific">Cellulomonas cellasea</name>
    <dbReference type="NCBI Taxonomy" id="43670"/>
    <lineage>
        <taxon>Bacteria</taxon>
        <taxon>Bacillati</taxon>
        <taxon>Actinomycetota</taxon>
        <taxon>Actinomycetes</taxon>
        <taxon>Micrococcales</taxon>
        <taxon>Cellulomonadaceae</taxon>
        <taxon>Cellulomonas</taxon>
    </lineage>
</organism>
<evidence type="ECO:0000313" key="1">
    <source>
        <dbReference type="EMBL" id="MBB2923259.1"/>
    </source>
</evidence>
<reference evidence="1 2" key="2">
    <citation type="submission" date="2020-08" db="EMBL/GenBank/DDBJ databases">
        <authorList>
            <person name="Partida-Martinez L."/>
            <person name="Huntemann M."/>
            <person name="Clum A."/>
            <person name="Wang J."/>
            <person name="Palaniappan K."/>
            <person name="Ritter S."/>
            <person name="Chen I.-M."/>
            <person name="Stamatis D."/>
            <person name="Reddy T."/>
            <person name="O'Malley R."/>
            <person name="Daum C."/>
            <person name="Shapiro N."/>
            <person name="Ivanova N."/>
            <person name="Kyrpides N."/>
            <person name="Woyke T."/>
        </authorList>
    </citation>
    <scope>NUCLEOTIDE SEQUENCE [LARGE SCALE GENOMIC DNA]</scope>
    <source>
        <strain evidence="1 2">RAS26</strain>
    </source>
</reference>
<sequence length="326" mass="34165">MDPSIHLGTAGVAESYRAFGEREARGVSAVYAEWAAGVSEDASVADLLADLPPGKRQPNLVFAAARWHGAHGTYDDLRTTLLGRWPEVRSTILARATQTNEAGRCAVLLPFLAELPQPLALLEVGASAGLCLLPDRYSYRYDDGTRLDPDDGPSDVVLPCTLGAGARAPGRLPEVVWRAGIDLAPVDVHDDDACAWLETLVWPEHTERRRRLRAALDVARRDPPRVVPGDLLDALPALAAEAPAGATLVVLHSAVLAYLDAPARSAFVAAVGALPGHWISNEGPQVLPSTAGLASGADGRGFVVAVDGVPRGYADPHGSTLAGLGG</sequence>
<evidence type="ECO:0000313" key="2">
    <source>
        <dbReference type="Proteomes" id="UP000518206"/>
    </source>
</evidence>
<accession>A0A7W4YBN8</accession>
<protein>
    <recommendedName>
        <fullName evidence="3">DUF2332 domain-containing protein</fullName>
    </recommendedName>
</protein>
<dbReference type="InterPro" id="IPR011200">
    <property type="entry name" value="UCP012608"/>
</dbReference>
<proteinExistence type="predicted"/>
<dbReference type="Proteomes" id="UP000518206">
    <property type="component" value="Unassembled WGS sequence"/>
</dbReference>
<comment type="caution">
    <text evidence="1">The sequence shown here is derived from an EMBL/GenBank/DDBJ whole genome shotgun (WGS) entry which is preliminary data.</text>
</comment>
<dbReference type="AlphaFoldDB" id="A0A7W4YBN8"/>
<evidence type="ECO:0008006" key="3">
    <source>
        <dbReference type="Google" id="ProtNLM"/>
    </source>
</evidence>